<dbReference type="EnsemblPlants" id="OB11G17070.1">
    <property type="protein sequence ID" value="OB11G17070.1"/>
    <property type="gene ID" value="OB11G17070"/>
</dbReference>
<dbReference type="Gene3D" id="3.80.10.10">
    <property type="entry name" value="Ribonuclease Inhibitor"/>
    <property type="match status" value="1"/>
</dbReference>
<dbReference type="Gramene" id="OB11G17070.1">
    <property type="protein sequence ID" value="OB11G17070.1"/>
    <property type="gene ID" value="OB11G17070"/>
</dbReference>
<protein>
    <recommendedName>
        <fullName evidence="3">F-box domain-containing protein</fullName>
    </recommendedName>
</protein>
<evidence type="ECO:0008006" key="3">
    <source>
        <dbReference type="Google" id="ProtNLM"/>
    </source>
</evidence>
<dbReference type="PANTHER" id="PTHR34223:SF51">
    <property type="entry name" value="OS06G0556300 PROTEIN"/>
    <property type="match status" value="1"/>
</dbReference>
<organism evidence="1">
    <name type="scientific">Oryza brachyantha</name>
    <name type="common">malo sina</name>
    <dbReference type="NCBI Taxonomy" id="4533"/>
    <lineage>
        <taxon>Eukaryota</taxon>
        <taxon>Viridiplantae</taxon>
        <taxon>Streptophyta</taxon>
        <taxon>Embryophyta</taxon>
        <taxon>Tracheophyta</taxon>
        <taxon>Spermatophyta</taxon>
        <taxon>Magnoliopsida</taxon>
        <taxon>Liliopsida</taxon>
        <taxon>Poales</taxon>
        <taxon>Poaceae</taxon>
        <taxon>BOP clade</taxon>
        <taxon>Oryzoideae</taxon>
        <taxon>Oryzeae</taxon>
        <taxon>Oryzinae</taxon>
        <taxon>Oryza</taxon>
    </lineage>
</organism>
<dbReference type="PANTHER" id="PTHR34223">
    <property type="entry name" value="OS11G0201299 PROTEIN"/>
    <property type="match status" value="1"/>
</dbReference>
<accession>J3N7C1</accession>
<sequence length="417" mass="46638">MGASKCENSHLPFLIAATKFHSDAMNMFDRMPAKSKKAAMAGGGGGAAADHISALPDELLQHLLSFLPSREALNTFVRHLLLRRERVPLHECELDSFRNGEVARWYRYAVSCRAQVLRVDTAHSADYSRLPETAIASDRLTRLEFGGVQLGGSSLDLSGCPKLEALEMQGCKITVEKILSPSVKRLSITRCNFELDSRTRVSAPSLVYLELADIRGWTPLLGCMASLSTAFVRLDDRCEDYCLHSYYGDCGDTVSCGNYCTQFYDVYADDCVLLGGLSNVTNLELLTSPEVFIVRKDLLMNPTFSKLKTLLLNVWDADANLGPLVYILRHSPVLEKLTLHLHEEPKAKVEMDESNSPDDELMASKHLKVVEVRYSKRSVLRRVLRILNTYGVPPEKINTERMDLGPFGSYFSFEQTE</sequence>
<dbReference type="AlphaFoldDB" id="J3N7C1"/>
<evidence type="ECO:0000313" key="1">
    <source>
        <dbReference type="EnsemblPlants" id="OB11G17070.1"/>
    </source>
</evidence>
<dbReference type="InterPro" id="IPR032675">
    <property type="entry name" value="LRR_dom_sf"/>
</dbReference>
<reference evidence="1" key="2">
    <citation type="submission" date="2013-04" db="UniProtKB">
        <authorList>
            <consortium name="EnsemblPlants"/>
        </authorList>
    </citation>
    <scope>IDENTIFICATION</scope>
</reference>
<name>J3N7C1_ORYBR</name>
<reference evidence="1" key="1">
    <citation type="journal article" date="2013" name="Nat. Commun.">
        <title>Whole-genome sequencing of Oryza brachyantha reveals mechanisms underlying Oryza genome evolution.</title>
        <authorList>
            <person name="Chen J."/>
            <person name="Huang Q."/>
            <person name="Gao D."/>
            <person name="Wang J."/>
            <person name="Lang Y."/>
            <person name="Liu T."/>
            <person name="Li B."/>
            <person name="Bai Z."/>
            <person name="Luis Goicoechea J."/>
            <person name="Liang C."/>
            <person name="Chen C."/>
            <person name="Zhang W."/>
            <person name="Sun S."/>
            <person name="Liao Y."/>
            <person name="Zhang X."/>
            <person name="Yang L."/>
            <person name="Song C."/>
            <person name="Wang M."/>
            <person name="Shi J."/>
            <person name="Liu G."/>
            <person name="Liu J."/>
            <person name="Zhou H."/>
            <person name="Zhou W."/>
            <person name="Yu Q."/>
            <person name="An N."/>
            <person name="Chen Y."/>
            <person name="Cai Q."/>
            <person name="Wang B."/>
            <person name="Liu B."/>
            <person name="Min J."/>
            <person name="Huang Y."/>
            <person name="Wu H."/>
            <person name="Li Z."/>
            <person name="Zhang Y."/>
            <person name="Yin Y."/>
            <person name="Song W."/>
            <person name="Jiang J."/>
            <person name="Jackson S.A."/>
            <person name="Wing R.A."/>
            <person name="Wang J."/>
            <person name="Chen M."/>
        </authorList>
    </citation>
    <scope>NUCLEOTIDE SEQUENCE [LARGE SCALE GENOMIC DNA]</scope>
    <source>
        <strain evidence="1">cv. IRGC 101232</strain>
    </source>
</reference>
<dbReference type="SUPFAM" id="SSF81383">
    <property type="entry name" value="F-box domain"/>
    <property type="match status" value="1"/>
</dbReference>
<dbReference type="Proteomes" id="UP000006038">
    <property type="component" value="Chromosome 11"/>
</dbReference>
<proteinExistence type="predicted"/>
<dbReference type="HOGENOM" id="CLU_003068_1_0_1"/>
<keyword evidence="2" id="KW-1185">Reference proteome</keyword>
<dbReference type="InterPro" id="IPR036047">
    <property type="entry name" value="F-box-like_dom_sf"/>
</dbReference>
<evidence type="ECO:0000313" key="2">
    <source>
        <dbReference type="Proteomes" id="UP000006038"/>
    </source>
</evidence>
<dbReference type="OMA" id="DEMEGSY"/>
<dbReference type="InterPro" id="IPR053197">
    <property type="entry name" value="F-box_SCFL_complex_component"/>
</dbReference>
<dbReference type="SUPFAM" id="SSF52047">
    <property type="entry name" value="RNI-like"/>
    <property type="match status" value="1"/>
</dbReference>